<protein>
    <submittedName>
        <fullName evidence="2">VOC family protein</fullName>
    </submittedName>
</protein>
<dbReference type="Proteomes" id="UP001597541">
    <property type="component" value="Unassembled WGS sequence"/>
</dbReference>
<accession>A0ABW5PKC5</accession>
<evidence type="ECO:0000313" key="3">
    <source>
        <dbReference type="Proteomes" id="UP001597541"/>
    </source>
</evidence>
<comment type="caution">
    <text evidence="2">The sequence shown here is derived from an EMBL/GenBank/DDBJ whole genome shotgun (WGS) entry which is preliminary data.</text>
</comment>
<dbReference type="Gene3D" id="3.10.180.10">
    <property type="entry name" value="2,3-Dihydroxybiphenyl 1,2-Dioxygenase, domain 1"/>
    <property type="match status" value="1"/>
</dbReference>
<evidence type="ECO:0000259" key="1">
    <source>
        <dbReference type="PROSITE" id="PS51819"/>
    </source>
</evidence>
<dbReference type="InterPro" id="IPR037523">
    <property type="entry name" value="VOC_core"/>
</dbReference>
<dbReference type="Pfam" id="PF00903">
    <property type="entry name" value="Glyoxalase"/>
    <property type="match status" value="1"/>
</dbReference>
<dbReference type="PROSITE" id="PS51819">
    <property type="entry name" value="VOC"/>
    <property type="match status" value="1"/>
</dbReference>
<keyword evidence="3" id="KW-1185">Reference proteome</keyword>
<gene>
    <name evidence="2" type="ORF">ACFSUF_23440</name>
</gene>
<dbReference type="CDD" id="cd06587">
    <property type="entry name" value="VOC"/>
    <property type="match status" value="1"/>
</dbReference>
<proteinExistence type="predicted"/>
<dbReference type="EMBL" id="JBHUME010000019">
    <property type="protein sequence ID" value="MFD2615361.1"/>
    <property type="molecule type" value="Genomic_DNA"/>
</dbReference>
<dbReference type="InterPro" id="IPR004360">
    <property type="entry name" value="Glyas_Fos-R_dOase_dom"/>
</dbReference>
<name>A0ABW5PKC5_9BACL</name>
<feature type="domain" description="VOC" evidence="1">
    <location>
        <begin position="10"/>
        <end position="124"/>
    </location>
</feature>
<organism evidence="2 3">
    <name type="scientific">Paenibacillus gansuensis</name>
    <dbReference type="NCBI Taxonomy" id="306542"/>
    <lineage>
        <taxon>Bacteria</taxon>
        <taxon>Bacillati</taxon>
        <taxon>Bacillota</taxon>
        <taxon>Bacilli</taxon>
        <taxon>Bacillales</taxon>
        <taxon>Paenibacillaceae</taxon>
        <taxon>Paenibacillus</taxon>
    </lineage>
</organism>
<sequence>MTNTKSLIKGIGQVSIPVRRLNESADFYRDVLGLQELFRMNNMALFDCGGIHLLLGIAEKPEFDHKSSIIYFNVDSIHEAYDRLCSAGVTFTSAPHKVGDLGTVEIWLAFFTDPDDNVHAIRSEISKS</sequence>
<reference evidence="3" key="1">
    <citation type="journal article" date="2019" name="Int. J. Syst. Evol. Microbiol.">
        <title>The Global Catalogue of Microorganisms (GCM) 10K type strain sequencing project: providing services to taxonomists for standard genome sequencing and annotation.</title>
        <authorList>
            <consortium name="The Broad Institute Genomics Platform"/>
            <consortium name="The Broad Institute Genome Sequencing Center for Infectious Disease"/>
            <person name="Wu L."/>
            <person name="Ma J."/>
        </authorList>
    </citation>
    <scope>NUCLEOTIDE SEQUENCE [LARGE SCALE GENOMIC DNA]</scope>
    <source>
        <strain evidence="3">KCTC 3950</strain>
    </source>
</reference>
<dbReference type="RefSeq" id="WP_377607173.1">
    <property type="nucleotide sequence ID" value="NZ_JBHUME010000019.1"/>
</dbReference>
<evidence type="ECO:0000313" key="2">
    <source>
        <dbReference type="EMBL" id="MFD2615361.1"/>
    </source>
</evidence>
<dbReference type="SUPFAM" id="SSF54593">
    <property type="entry name" value="Glyoxalase/Bleomycin resistance protein/Dihydroxybiphenyl dioxygenase"/>
    <property type="match status" value="1"/>
</dbReference>
<dbReference type="InterPro" id="IPR029068">
    <property type="entry name" value="Glyas_Bleomycin-R_OHBP_Dase"/>
</dbReference>